<reference evidence="8" key="1">
    <citation type="journal article" date="2012" name="J. Bacteriol.">
        <title>Genome Sequence of Streptomyces auratus Strain AGR0001, a Phoslactomycin-Producing Actinomycete.</title>
        <authorList>
            <person name="Han X."/>
            <person name="Li M."/>
            <person name="Ding Z."/>
            <person name="Zhao J."/>
            <person name="Ji K."/>
            <person name="Wen M."/>
            <person name="Lu T."/>
        </authorList>
    </citation>
    <scope>NUCLEOTIDE SEQUENCE</scope>
    <source>
        <strain evidence="8">AGR0001</strain>
    </source>
</reference>
<dbReference type="PANTHER" id="PTHR42813">
    <property type="entry name" value="ZINC-TYPE ALCOHOL DEHYDROGENASE-LIKE"/>
    <property type="match status" value="1"/>
</dbReference>
<evidence type="ECO:0000256" key="6">
    <source>
        <dbReference type="RuleBase" id="RU361277"/>
    </source>
</evidence>
<dbReference type="EMBL" id="CP072931">
    <property type="protein sequence ID" value="QTZ93168.1"/>
    <property type="molecule type" value="Genomic_DNA"/>
</dbReference>
<dbReference type="InterPro" id="IPR036291">
    <property type="entry name" value="NAD(P)-bd_dom_sf"/>
</dbReference>
<keyword evidence="3 6" id="KW-0479">Metal-binding</keyword>
<evidence type="ECO:0000256" key="2">
    <source>
        <dbReference type="ARBA" id="ARBA00008072"/>
    </source>
</evidence>
<reference evidence="8" key="2">
    <citation type="submission" date="2021-04" db="EMBL/GenBank/DDBJ databases">
        <authorList>
            <person name="Wen M.-L."/>
            <person name="Han X.-L."/>
            <person name="Xiong J."/>
        </authorList>
    </citation>
    <scope>NUCLEOTIDE SEQUENCE</scope>
    <source>
        <strain evidence="8">AGR0001</strain>
    </source>
</reference>
<evidence type="ECO:0000259" key="7">
    <source>
        <dbReference type="SMART" id="SM00829"/>
    </source>
</evidence>
<dbReference type="InterPro" id="IPR013154">
    <property type="entry name" value="ADH-like_N"/>
</dbReference>
<dbReference type="SUPFAM" id="SSF51735">
    <property type="entry name" value="NAD(P)-binding Rossmann-fold domains"/>
    <property type="match status" value="1"/>
</dbReference>
<dbReference type="RefSeq" id="WP_051006878.1">
    <property type="nucleotide sequence ID" value="NZ_CP072931.1"/>
</dbReference>
<dbReference type="KEGG" id="sauh:SU9_018195"/>
<dbReference type="GO" id="GO:0008270">
    <property type="term" value="F:zinc ion binding"/>
    <property type="evidence" value="ECO:0007669"/>
    <property type="project" value="InterPro"/>
</dbReference>
<feature type="domain" description="Enoyl reductase (ER)" evidence="7">
    <location>
        <begin position="13"/>
        <end position="345"/>
    </location>
</feature>
<evidence type="ECO:0000256" key="3">
    <source>
        <dbReference type="ARBA" id="ARBA00022723"/>
    </source>
</evidence>
<protein>
    <submittedName>
        <fullName evidence="8">Alcohol dehydrogenase catalytic domain-containing protein</fullName>
    </submittedName>
</protein>
<evidence type="ECO:0000256" key="4">
    <source>
        <dbReference type="ARBA" id="ARBA00022833"/>
    </source>
</evidence>
<name>A0A8B1NF12_9ACTN</name>
<dbReference type="InterPro" id="IPR002328">
    <property type="entry name" value="ADH_Zn_CS"/>
</dbReference>
<dbReference type="PANTHER" id="PTHR42813:SF4">
    <property type="entry name" value="NADP-DEPENDENT ISOPROPANOL DEHYDROGENASE"/>
    <property type="match status" value="1"/>
</dbReference>
<dbReference type="Proteomes" id="UP000009036">
    <property type="component" value="Chromosome"/>
</dbReference>
<dbReference type="Gene3D" id="3.40.50.720">
    <property type="entry name" value="NAD(P)-binding Rossmann-like Domain"/>
    <property type="match status" value="1"/>
</dbReference>
<proteinExistence type="inferred from homology"/>
<organism evidence="8 9">
    <name type="scientific">Streptomyces auratus AGR0001</name>
    <dbReference type="NCBI Taxonomy" id="1160718"/>
    <lineage>
        <taxon>Bacteria</taxon>
        <taxon>Bacillati</taxon>
        <taxon>Actinomycetota</taxon>
        <taxon>Actinomycetes</taxon>
        <taxon>Kitasatosporales</taxon>
        <taxon>Streptomycetaceae</taxon>
        <taxon>Streptomyces</taxon>
    </lineage>
</organism>
<dbReference type="PROSITE" id="PS00059">
    <property type="entry name" value="ADH_ZINC"/>
    <property type="match status" value="1"/>
</dbReference>
<evidence type="ECO:0000313" key="9">
    <source>
        <dbReference type="Proteomes" id="UP000009036"/>
    </source>
</evidence>
<dbReference type="InterPro" id="IPR013149">
    <property type="entry name" value="ADH-like_C"/>
</dbReference>
<keyword evidence="4 6" id="KW-0862">Zinc</keyword>
<evidence type="ECO:0000256" key="1">
    <source>
        <dbReference type="ARBA" id="ARBA00001947"/>
    </source>
</evidence>
<dbReference type="InterPro" id="IPR011032">
    <property type="entry name" value="GroES-like_sf"/>
</dbReference>
<evidence type="ECO:0000313" key="8">
    <source>
        <dbReference type="EMBL" id="QTZ93168.1"/>
    </source>
</evidence>
<gene>
    <name evidence="8" type="ORF">SU9_018195</name>
</gene>
<keyword evidence="9" id="KW-1185">Reference proteome</keyword>
<dbReference type="SUPFAM" id="SSF50129">
    <property type="entry name" value="GroES-like"/>
    <property type="match status" value="1"/>
</dbReference>
<evidence type="ECO:0000256" key="5">
    <source>
        <dbReference type="ARBA" id="ARBA00023002"/>
    </source>
</evidence>
<dbReference type="InterPro" id="IPR020843">
    <property type="entry name" value="ER"/>
</dbReference>
<dbReference type="Gene3D" id="3.90.180.10">
    <property type="entry name" value="Medium-chain alcohol dehydrogenases, catalytic domain"/>
    <property type="match status" value="1"/>
</dbReference>
<keyword evidence="5" id="KW-0560">Oxidoreductase</keyword>
<comment type="similarity">
    <text evidence="2 6">Belongs to the zinc-containing alcohol dehydrogenase family.</text>
</comment>
<dbReference type="AlphaFoldDB" id="A0A8B1NF12"/>
<dbReference type="GO" id="GO:0016491">
    <property type="term" value="F:oxidoreductase activity"/>
    <property type="evidence" value="ECO:0007669"/>
    <property type="project" value="UniProtKB-KW"/>
</dbReference>
<dbReference type="OrthoDB" id="241504at2"/>
<accession>A0A8B1NF12</accession>
<sequence length="363" mass="38463">MRAFVLRKVGEVGVVEKPVPEPGPNDVVVRTTAALVCTTDVHVMRGVIPVAPDVTLGHEAVGVVHALGSAVEGLVEGQRVAAAGITPCFQCDSCQRGFSSQCHGLMLGGAKFTNQRDGTLAQYFLVNNAEANLAPIPEGLSDHQALYATDMLSTGFVAAEHAELELGETVAIFAQGAVGLSATIGCRLLGAGLIVAVESIPARQELARRFGADLIVDHTRCDPVERILELTDGQGVDAAIEALGSPETWEAAFRVTKPGGRISNVGYHGEVREPLKIPLEPFGYGMADKQVYGGFNRGGRGWLRRIFRLMETGKVDPTPMTTHEFSFGEIERAFQMMASKEGGIIKPLIHFDGSGGDSGDDGA</sequence>
<comment type="cofactor">
    <cofactor evidence="1 6">
        <name>Zn(2+)</name>
        <dbReference type="ChEBI" id="CHEBI:29105"/>
    </cofactor>
</comment>
<dbReference type="Pfam" id="PF00107">
    <property type="entry name" value="ADH_zinc_N"/>
    <property type="match status" value="1"/>
</dbReference>
<dbReference type="SMART" id="SM00829">
    <property type="entry name" value="PKS_ER"/>
    <property type="match status" value="1"/>
</dbReference>
<dbReference type="Pfam" id="PF08240">
    <property type="entry name" value="ADH_N"/>
    <property type="match status" value="1"/>
</dbReference>